<organism evidence="2 3">
    <name type="scientific">Polyporus arcularius HHB13444</name>
    <dbReference type="NCBI Taxonomy" id="1314778"/>
    <lineage>
        <taxon>Eukaryota</taxon>
        <taxon>Fungi</taxon>
        <taxon>Dikarya</taxon>
        <taxon>Basidiomycota</taxon>
        <taxon>Agaricomycotina</taxon>
        <taxon>Agaricomycetes</taxon>
        <taxon>Polyporales</taxon>
        <taxon>Polyporaceae</taxon>
        <taxon>Polyporus</taxon>
    </lineage>
</organism>
<dbReference type="GO" id="GO:0005524">
    <property type="term" value="F:ATP binding"/>
    <property type="evidence" value="ECO:0007669"/>
    <property type="project" value="UniProtKB-UniRule"/>
</dbReference>
<feature type="binding site" evidence="1">
    <location>
        <position position="52"/>
    </location>
    <ligand>
        <name>ATP</name>
        <dbReference type="ChEBI" id="CHEBI:30616"/>
    </ligand>
</feature>
<evidence type="ECO:0000256" key="1">
    <source>
        <dbReference type="PROSITE-ProRule" id="PRU10141"/>
    </source>
</evidence>
<dbReference type="AlphaFoldDB" id="A0A5C3PZ80"/>
<accession>A0A5C3PZ80</accession>
<name>A0A5C3PZ80_9APHY</name>
<dbReference type="EMBL" id="ML210972">
    <property type="protein sequence ID" value="TFK94117.1"/>
    <property type="molecule type" value="Genomic_DNA"/>
</dbReference>
<dbReference type="InParanoid" id="A0A5C3PZ80"/>
<reference evidence="2 3" key="1">
    <citation type="journal article" date="2019" name="Nat. Ecol. Evol.">
        <title>Megaphylogeny resolves global patterns of mushroom evolution.</title>
        <authorList>
            <person name="Varga T."/>
            <person name="Krizsan K."/>
            <person name="Foldi C."/>
            <person name="Dima B."/>
            <person name="Sanchez-Garcia M."/>
            <person name="Sanchez-Ramirez S."/>
            <person name="Szollosi G.J."/>
            <person name="Szarkandi J.G."/>
            <person name="Papp V."/>
            <person name="Albert L."/>
            <person name="Andreopoulos W."/>
            <person name="Angelini C."/>
            <person name="Antonin V."/>
            <person name="Barry K.W."/>
            <person name="Bougher N.L."/>
            <person name="Buchanan P."/>
            <person name="Buyck B."/>
            <person name="Bense V."/>
            <person name="Catcheside P."/>
            <person name="Chovatia M."/>
            <person name="Cooper J."/>
            <person name="Damon W."/>
            <person name="Desjardin D."/>
            <person name="Finy P."/>
            <person name="Geml J."/>
            <person name="Haridas S."/>
            <person name="Hughes K."/>
            <person name="Justo A."/>
            <person name="Karasinski D."/>
            <person name="Kautmanova I."/>
            <person name="Kiss B."/>
            <person name="Kocsube S."/>
            <person name="Kotiranta H."/>
            <person name="LaButti K.M."/>
            <person name="Lechner B.E."/>
            <person name="Liimatainen K."/>
            <person name="Lipzen A."/>
            <person name="Lukacs Z."/>
            <person name="Mihaltcheva S."/>
            <person name="Morgado L.N."/>
            <person name="Niskanen T."/>
            <person name="Noordeloos M.E."/>
            <person name="Ohm R.A."/>
            <person name="Ortiz-Santana B."/>
            <person name="Ovrebo C."/>
            <person name="Racz N."/>
            <person name="Riley R."/>
            <person name="Savchenko A."/>
            <person name="Shiryaev A."/>
            <person name="Soop K."/>
            <person name="Spirin V."/>
            <person name="Szebenyi C."/>
            <person name="Tomsovsky M."/>
            <person name="Tulloss R.E."/>
            <person name="Uehling J."/>
            <person name="Grigoriev I.V."/>
            <person name="Vagvolgyi C."/>
            <person name="Papp T."/>
            <person name="Martin F.M."/>
            <person name="Miettinen O."/>
            <person name="Hibbett D.S."/>
            <person name="Nagy L.G."/>
        </authorList>
    </citation>
    <scope>NUCLEOTIDE SEQUENCE [LARGE SCALE GENOMIC DNA]</scope>
    <source>
        <strain evidence="2 3">HHB13444</strain>
    </source>
</reference>
<gene>
    <name evidence="2" type="ORF">K466DRAFT_446326</name>
</gene>
<protein>
    <submittedName>
        <fullName evidence="2">Uncharacterized protein</fullName>
    </submittedName>
</protein>
<dbReference type="STRING" id="1314778.A0A5C3PZ80"/>
<keyword evidence="1" id="KW-0067">ATP-binding</keyword>
<feature type="non-terminal residue" evidence="2">
    <location>
        <position position="1"/>
    </location>
</feature>
<evidence type="ECO:0000313" key="2">
    <source>
        <dbReference type="EMBL" id="TFK94117.1"/>
    </source>
</evidence>
<keyword evidence="3" id="KW-1185">Reference proteome</keyword>
<proteinExistence type="predicted"/>
<feature type="non-terminal residue" evidence="2">
    <location>
        <position position="241"/>
    </location>
</feature>
<dbReference type="InterPro" id="IPR017441">
    <property type="entry name" value="Protein_kinase_ATP_BS"/>
</dbReference>
<dbReference type="Proteomes" id="UP000308197">
    <property type="component" value="Unassembled WGS sequence"/>
</dbReference>
<keyword evidence="1" id="KW-0547">Nucleotide-binding</keyword>
<dbReference type="PROSITE" id="PS00107">
    <property type="entry name" value="PROTEIN_KINASE_ATP"/>
    <property type="match status" value="1"/>
</dbReference>
<evidence type="ECO:0000313" key="3">
    <source>
        <dbReference type="Proteomes" id="UP000308197"/>
    </source>
</evidence>
<sequence length="241" mass="27384">DKAPQNPNVAHLYLAEGNRLGEGHHSTVFRAPFSVRLEGASDTTSRVTVAVKTTSAECGAHYMLHQEAAMYTSFPRDFMEESHRPSPTLANCVPNAPEQVLPPVVPKFYGYYLPVDDDGNFFGRTHINCKEDGTCDVDWPARLLLVEECGAPIEPEDFTHDQRLECFSLFQRLHEAGFVQYSPYRRNMLVQPGPLSAPRRERSFAAPSFRIIDFGRGENRQIEREDGDARRFTRWVAHDEK</sequence>